<proteinExistence type="predicted"/>
<dbReference type="AlphaFoldDB" id="A0AAN7I0I1"/>
<dbReference type="EMBL" id="JAXUIC010000065">
    <property type="protein sequence ID" value="KAK4551467.1"/>
    <property type="molecule type" value="Genomic_DNA"/>
</dbReference>
<sequence>MLCSSCLIYVAGDLFLNLWLTEQNNPQKNLLQYSQEQKMQYGQSIDDGETTSSMEARLCLDLRGRRRRSRSPTTTFIDPTKSLNLAAGHSLISDSLAARLIENVLFDHNSLATTGDNPNRR</sequence>
<comment type="caution">
    <text evidence="1">The sequence shown here is derived from an EMBL/GenBank/DDBJ whole genome shotgun (WGS) entry which is preliminary data.</text>
</comment>
<dbReference type="Proteomes" id="UP001324115">
    <property type="component" value="Unassembled WGS sequence"/>
</dbReference>
<keyword evidence="2" id="KW-1185">Reference proteome</keyword>
<reference evidence="1 2" key="1">
    <citation type="journal article" date="2023" name="G3 (Bethesda)">
        <title>A haplotype-resolved chromosome-scale genome for Quercus rubra L. provides insights into the genetics of adaptive traits for red oak species.</title>
        <authorList>
            <person name="Kapoor B."/>
            <person name="Jenkins J."/>
            <person name="Schmutz J."/>
            <person name="Zhebentyayeva T."/>
            <person name="Kuelheim C."/>
            <person name="Coggeshall M."/>
            <person name="Heim C."/>
            <person name="Lasky J.R."/>
            <person name="Leites L."/>
            <person name="Islam-Faridi N."/>
            <person name="Romero-Severson J."/>
            <person name="DeLeo V.L."/>
            <person name="Lucas S.M."/>
            <person name="Lazic D."/>
            <person name="Gailing O."/>
            <person name="Carlson J."/>
            <person name="Staton M."/>
        </authorList>
    </citation>
    <scope>NUCLEOTIDE SEQUENCE [LARGE SCALE GENOMIC DNA]</scope>
    <source>
        <strain evidence="1">Pseudo-F2</strain>
    </source>
</reference>
<gene>
    <name evidence="1" type="ORF">RGQ29_032358</name>
</gene>
<evidence type="ECO:0000313" key="2">
    <source>
        <dbReference type="Proteomes" id="UP001324115"/>
    </source>
</evidence>
<protein>
    <submittedName>
        <fullName evidence="1">Uncharacterized protein</fullName>
    </submittedName>
</protein>
<evidence type="ECO:0000313" key="1">
    <source>
        <dbReference type="EMBL" id="KAK4551467.1"/>
    </source>
</evidence>
<organism evidence="1 2">
    <name type="scientific">Quercus rubra</name>
    <name type="common">Northern red oak</name>
    <name type="synonym">Quercus borealis</name>
    <dbReference type="NCBI Taxonomy" id="3512"/>
    <lineage>
        <taxon>Eukaryota</taxon>
        <taxon>Viridiplantae</taxon>
        <taxon>Streptophyta</taxon>
        <taxon>Embryophyta</taxon>
        <taxon>Tracheophyta</taxon>
        <taxon>Spermatophyta</taxon>
        <taxon>Magnoliopsida</taxon>
        <taxon>eudicotyledons</taxon>
        <taxon>Gunneridae</taxon>
        <taxon>Pentapetalae</taxon>
        <taxon>rosids</taxon>
        <taxon>fabids</taxon>
        <taxon>Fagales</taxon>
        <taxon>Fagaceae</taxon>
        <taxon>Quercus</taxon>
    </lineage>
</organism>
<name>A0AAN7I0I1_QUERU</name>
<accession>A0AAN7I0I1</accession>